<sequence>MATPCSDGCDLAFEKCENDCITSLWSWLAVKVIMCKLHCKIDTKDCHVLCLDEYLP</sequence>
<evidence type="ECO:0000313" key="2">
    <source>
        <dbReference type="Proteomes" id="UP001209878"/>
    </source>
</evidence>
<comment type="caution">
    <text evidence="1">The sequence shown here is derived from an EMBL/GenBank/DDBJ whole genome shotgun (WGS) entry which is preliminary data.</text>
</comment>
<evidence type="ECO:0000313" key="1">
    <source>
        <dbReference type="EMBL" id="KAK2159109.1"/>
    </source>
</evidence>
<gene>
    <name evidence="1" type="ORF">NP493_1749g00066</name>
</gene>
<dbReference type="AlphaFoldDB" id="A0AAD9JTH9"/>
<keyword evidence="2" id="KW-1185">Reference proteome</keyword>
<dbReference type="Proteomes" id="UP001209878">
    <property type="component" value="Unassembled WGS sequence"/>
</dbReference>
<dbReference type="EMBL" id="JAODUO010001745">
    <property type="protein sequence ID" value="KAK2159109.1"/>
    <property type="molecule type" value="Genomic_DNA"/>
</dbReference>
<proteinExistence type="predicted"/>
<protein>
    <submittedName>
        <fullName evidence="1">Uncharacterized protein</fullName>
    </submittedName>
</protein>
<accession>A0AAD9JTH9</accession>
<organism evidence="1 2">
    <name type="scientific">Ridgeia piscesae</name>
    <name type="common">Tubeworm</name>
    <dbReference type="NCBI Taxonomy" id="27915"/>
    <lineage>
        <taxon>Eukaryota</taxon>
        <taxon>Metazoa</taxon>
        <taxon>Spiralia</taxon>
        <taxon>Lophotrochozoa</taxon>
        <taxon>Annelida</taxon>
        <taxon>Polychaeta</taxon>
        <taxon>Sedentaria</taxon>
        <taxon>Canalipalpata</taxon>
        <taxon>Sabellida</taxon>
        <taxon>Siboglinidae</taxon>
        <taxon>Ridgeia</taxon>
    </lineage>
</organism>
<reference evidence="1" key="1">
    <citation type="journal article" date="2023" name="Mol. Biol. Evol.">
        <title>Third-Generation Sequencing Reveals the Adaptive Role of the Epigenome in Three Deep-Sea Polychaetes.</title>
        <authorList>
            <person name="Perez M."/>
            <person name="Aroh O."/>
            <person name="Sun Y."/>
            <person name="Lan Y."/>
            <person name="Juniper S.K."/>
            <person name="Young C.R."/>
            <person name="Angers B."/>
            <person name="Qian P.Y."/>
        </authorList>
    </citation>
    <scope>NUCLEOTIDE SEQUENCE</scope>
    <source>
        <strain evidence="1">R07B-5</strain>
    </source>
</reference>
<name>A0AAD9JTH9_RIDPI</name>